<dbReference type="Pfam" id="PF06445">
    <property type="entry name" value="GyrI-like"/>
    <property type="match status" value="1"/>
</dbReference>
<dbReference type="PROSITE" id="PS01124">
    <property type="entry name" value="HTH_ARAC_FAMILY_2"/>
    <property type="match status" value="1"/>
</dbReference>
<dbReference type="InterPro" id="IPR011256">
    <property type="entry name" value="Reg_factor_effector_dom_sf"/>
</dbReference>
<dbReference type="Proteomes" id="UP000724149">
    <property type="component" value="Unassembled WGS sequence"/>
</dbReference>
<accession>A0ABS2GP63</accession>
<dbReference type="PANTHER" id="PTHR47504:SF5">
    <property type="entry name" value="RIGHT ORIGIN-BINDING PROTEIN"/>
    <property type="match status" value="1"/>
</dbReference>
<dbReference type="SUPFAM" id="SSF55136">
    <property type="entry name" value="Probable bacterial effector-binding domain"/>
    <property type="match status" value="1"/>
</dbReference>
<evidence type="ECO:0000256" key="1">
    <source>
        <dbReference type="ARBA" id="ARBA00023015"/>
    </source>
</evidence>
<dbReference type="InterPro" id="IPR009057">
    <property type="entry name" value="Homeodomain-like_sf"/>
</dbReference>
<dbReference type="Gene3D" id="3.20.80.10">
    <property type="entry name" value="Regulatory factor, effector binding domain"/>
    <property type="match status" value="1"/>
</dbReference>
<gene>
    <name evidence="5" type="ORF">H9X81_11145</name>
</gene>
<dbReference type="PANTHER" id="PTHR47504">
    <property type="entry name" value="RIGHT ORIGIN-BINDING PROTEIN"/>
    <property type="match status" value="1"/>
</dbReference>
<organism evidence="5 6">
    <name type="scientific">Hydrogenoanaerobacterium saccharovorans</name>
    <dbReference type="NCBI Taxonomy" id="474960"/>
    <lineage>
        <taxon>Bacteria</taxon>
        <taxon>Bacillati</taxon>
        <taxon>Bacillota</taxon>
        <taxon>Clostridia</taxon>
        <taxon>Eubacteriales</taxon>
        <taxon>Oscillospiraceae</taxon>
        <taxon>Hydrogenoanaerobacterium</taxon>
    </lineage>
</organism>
<dbReference type="InterPro" id="IPR018062">
    <property type="entry name" value="HTH_AraC-typ_CS"/>
</dbReference>
<comment type="caution">
    <text evidence="5">The sequence shown here is derived from an EMBL/GenBank/DDBJ whole genome shotgun (WGS) entry which is preliminary data.</text>
</comment>
<evidence type="ECO:0000313" key="5">
    <source>
        <dbReference type="EMBL" id="MBM6924242.1"/>
    </source>
</evidence>
<evidence type="ECO:0000256" key="3">
    <source>
        <dbReference type="ARBA" id="ARBA00023163"/>
    </source>
</evidence>
<dbReference type="RefSeq" id="WP_204722071.1">
    <property type="nucleotide sequence ID" value="NZ_JACSNR010000013.1"/>
</dbReference>
<sequence>MLKKLNAAMDYIEAHLEEDFRLEEVAAGVGISDLSFRQLFYALTGMTLQEYVKNRRLSEASGALLRGCSVTDTAYRYGYQSVDGFTRAFRRWSGLLPSEAARTRQGRTFQRLNFIVTVQGGDTMEYRIVEKPAFRFAGVSRRVPMQFEGVNEAIVRLAESITPGQREELHRLRDTAPEEIVNVSWDSDSGFREERGELTHMIGVLTSHTDIGAGLDSKEMPASLWAVFPCEGAFPAVMQDAMARIYSQWLVTADYELADSLSFSFTRMDAAVPGQAYSEIWVPVREKRC</sequence>
<evidence type="ECO:0000313" key="6">
    <source>
        <dbReference type="Proteomes" id="UP000724149"/>
    </source>
</evidence>
<keyword evidence="1" id="KW-0805">Transcription regulation</keyword>
<reference evidence="5 6" key="1">
    <citation type="journal article" date="2021" name="Sci. Rep.">
        <title>The distribution of antibiotic resistance genes in chicken gut microbiota commensals.</title>
        <authorList>
            <person name="Juricova H."/>
            <person name="Matiasovicova J."/>
            <person name="Kubasova T."/>
            <person name="Cejkova D."/>
            <person name="Rychlik I."/>
        </authorList>
    </citation>
    <scope>NUCLEOTIDE SEQUENCE [LARGE SCALE GENOMIC DNA]</scope>
    <source>
        <strain evidence="5 6">An564</strain>
    </source>
</reference>
<dbReference type="InterPro" id="IPR010499">
    <property type="entry name" value="AraC_E-bd"/>
</dbReference>
<evidence type="ECO:0000256" key="2">
    <source>
        <dbReference type="ARBA" id="ARBA00023125"/>
    </source>
</evidence>
<keyword evidence="3" id="KW-0804">Transcription</keyword>
<dbReference type="InterPro" id="IPR050959">
    <property type="entry name" value="MarA-like"/>
</dbReference>
<dbReference type="EMBL" id="JACSNR010000013">
    <property type="protein sequence ID" value="MBM6924242.1"/>
    <property type="molecule type" value="Genomic_DNA"/>
</dbReference>
<keyword evidence="6" id="KW-1185">Reference proteome</keyword>
<evidence type="ECO:0000259" key="4">
    <source>
        <dbReference type="PROSITE" id="PS01124"/>
    </source>
</evidence>
<proteinExistence type="predicted"/>
<keyword evidence="2" id="KW-0238">DNA-binding</keyword>
<name>A0ABS2GP63_9FIRM</name>
<dbReference type="Pfam" id="PF12833">
    <property type="entry name" value="HTH_18"/>
    <property type="match status" value="1"/>
</dbReference>
<dbReference type="SMART" id="SM00871">
    <property type="entry name" value="AraC_E_bind"/>
    <property type="match status" value="1"/>
</dbReference>
<dbReference type="SUPFAM" id="SSF46689">
    <property type="entry name" value="Homeodomain-like"/>
    <property type="match status" value="2"/>
</dbReference>
<feature type="domain" description="HTH araC/xylS-type" evidence="4">
    <location>
        <begin position="6"/>
        <end position="103"/>
    </location>
</feature>
<dbReference type="SMART" id="SM00342">
    <property type="entry name" value="HTH_ARAC"/>
    <property type="match status" value="1"/>
</dbReference>
<dbReference type="Gene3D" id="1.10.10.60">
    <property type="entry name" value="Homeodomain-like"/>
    <property type="match status" value="2"/>
</dbReference>
<dbReference type="InterPro" id="IPR018060">
    <property type="entry name" value="HTH_AraC"/>
</dbReference>
<protein>
    <submittedName>
        <fullName evidence="5">AraC family transcriptional regulator</fullName>
    </submittedName>
</protein>
<dbReference type="PROSITE" id="PS00041">
    <property type="entry name" value="HTH_ARAC_FAMILY_1"/>
    <property type="match status" value="1"/>
</dbReference>
<dbReference type="InterPro" id="IPR029442">
    <property type="entry name" value="GyrI-like"/>
</dbReference>